<keyword evidence="5 10" id="KW-0472">Membrane</keyword>
<dbReference type="InterPro" id="IPR001594">
    <property type="entry name" value="Palmitoyltrfase_DHHC"/>
</dbReference>
<keyword evidence="3 10" id="KW-0812">Transmembrane</keyword>
<feature type="compositionally biased region" description="Polar residues" evidence="11">
    <location>
        <begin position="37"/>
        <end position="47"/>
    </location>
</feature>
<reference evidence="13" key="1">
    <citation type="submission" date="2020-07" db="EMBL/GenBank/DDBJ databases">
        <title>Draft Genome Sequence of a Deep-Sea Yeast, Naganishia (Cryptococcus) liquefaciens strain N6.</title>
        <authorList>
            <person name="Han Y.W."/>
            <person name="Kajitani R."/>
            <person name="Morimoto H."/>
            <person name="Parhat M."/>
            <person name="Tsubouchi H."/>
            <person name="Bakenova O."/>
            <person name="Ogata M."/>
            <person name="Argunhan B."/>
            <person name="Aoki R."/>
            <person name="Kajiwara S."/>
            <person name="Itoh T."/>
            <person name="Iwasaki H."/>
        </authorList>
    </citation>
    <scope>NUCLEOTIDE SEQUENCE</scope>
    <source>
        <strain evidence="13">N6</strain>
    </source>
</reference>
<feature type="region of interest" description="Disordered" evidence="11">
    <location>
        <begin position="37"/>
        <end position="109"/>
    </location>
</feature>
<feature type="transmembrane region" description="Helical" evidence="10">
    <location>
        <begin position="277"/>
        <end position="298"/>
    </location>
</feature>
<feature type="transmembrane region" description="Helical" evidence="10">
    <location>
        <begin position="428"/>
        <end position="447"/>
    </location>
</feature>
<evidence type="ECO:0000256" key="1">
    <source>
        <dbReference type="ARBA" id="ARBA00004141"/>
    </source>
</evidence>
<gene>
    <name evidence="13" type="ORF">NliqN6_0687</name>
</gene>
<dbReference type="GO" id="GO:0005794">
    <property type="term" value="C:Golgi apparatus"/>
    <property type="evidence" value="ECO:0007669"/>
    <property type="project" value="TreeGrafter"/>
</dbReference>
<dbReference type="Pfam" id="PF01529">
    <property type="entry name" value="DHHC"/>
    <property type="match status" value="1"/>
</dbReference>
<evidence type="ECO:0000259" key="12">
    <source>
        <dbReference type="Pfam" id="PF01529"/>
    </source>
</evidence>
<evidence type="ECO:0000313" key="14">
    <source>
        <dbReference type="Proteomes" id="UP000620104"/>
    </source>
</evidence>
<feature type="region of interest" description="Disordered" evidence="11">
    <location>
        <begin position="1"/>
        <end position="24"/>
    </location>
</feature>
<keyword evidence="4 10" id="KW-1133">Transmembrane helix</keyword>
<organism evidence="13 14">
    <name type="scientific">Naganishia liquefaciens</name>
    <dbReference type="NCBI Taxonomy" id="104408"/>
    <lineage>
        <taxon>Eukaryota</taxon>
        <taxon>Fungi</taxon>
        <taxon>Dikarya</taxon>
        <taxon>Basidiomycota</taxon>
        <taxon>Agaricomycotina</taxon>
        <taxon>Tremellomycetes</taxon>
        <taxon>Filobasidiales</taxon>
        <taxon>Filobasidiaceae</taxon>
        <taxon>Naganishia</taxon>
    </lineage>
</organism>
<feature type="domain" description="Palmitoyltransferase DHHC" evidence="12">
    <location>
        <begin position="339"/>
        <end position="463"/>
    </location>
</feature>
<keyword evidence="14" id="KW-1185">Reference proteome</keyword>
<feature type="compositionally biased region" description="Low complexity" evidence="11">
    <location>
        <begin position="1"/>
        <end position="15"/>
    </location>
</feature>
<dbReference type="GO" id="GO:0006612">
    <property type="term" value="P:protein targeting to membrane"/>
    <property type="evidence" value="ECO:0007669"/>
    <property type="project" value="TreeGrafter"/>
</dbReference>
<keyword evidence="6" id="KW-0564">Palmitate</keyword>
<comment type="similarity">
    <text evidence="10">Belongs to the DHHC palmitoyltransferase family.</text>
</comment>
<dbReference type="Proteomes" id="UP000620104">
    <property type="component" value="Unassembled WGS sequence"/>
</dbReference>
<dbReference type="GO" id="GO:0005783">
    <property type="term" value="C:endoplasmic reticulum"/>
    <property type="evidence" value="ECO:0007669"/>
    <property type="project" value="TreeGrafter"/>
</dbReference>
<dbReference type="EMBL" id="BLZA01000007">
    <property type="protein sequence ID" value="GHJ84285.1"/>
    <property type="molecule type" value="Genomic_DNA"/>
</dbReference>
<keyword evidence="2 10" id="KW-0808">Transferase</keyword>
<keyword evidence="7" id="KW-0449">Lipoprotein</keyword>
<dbReference type="AlphaFoldDB" id="A0A8H3TPP6"/>
<evidence type="ECO:0000256" key="4">
    <source>
        <dbReference type="ARBA" id="ARBA00022989"/>
    </source>
</evidence>
<evidence type="ECO:0000256" key="9">
    <source>
        <dbReference type="ARBA" id="ARBA00048048"/>
    </source>
</evidence>
<feature type="transmembrane region" description="Helical" evidence="10">
    <location>
        <begin position="384"/>
        <end position="408"/>
    </location>
</feature>
<dbReference type="GO" id="GO:0016020">
    <property type="term" value="C:membrane"/>
    <property type="evidence" value="ECO:0007669"/>
    <property type="project" value="UniProtKB-SubCell"/>
</dbReference>
<protein>
    <recommendedName>
        <fullName evidence="10">Palmitoyltransferase</fullName>
        <ecNumber evidence="10">2.3.1.225</ecNumber>
    </recommendedName>
</protein>
<dbReference type="PANTHER" id="PTHR22883">
    <property type="entry name" value="ZINC FINGER DHHC DOMAIN CONTAINING PROTEIN"/>
    <property type="match status" value="1"/>
</dbReference>
<evidence type="ECO:0000256" key="8">
    <source>
        <dbReference type="ARBA" id="ARBA00023315"/>
    </source>
</evidence>
<evidence type="ECO:0000313" key="13">
    <source>
        <dbReference type="EMBL" id="GHJ84285.1"/>
    </source>
</evidence>
<feature type="compositionally biased region" description="Polar residues" evidence="11">
    <location>
        <begin position="133"/>
        <end position="162"/>
    </location>
</feature>
<dbReference type="OrthoDB" id="9909019at2759"/>
<proteinExistence type="inferred from homology"/>
<accession>A0A8H3TPP6</accession>
<dbReference type="GO" id="GO:0019706">
    <property type="term" value="F:protein-cysteine S-palmitoyltransferase activity"/>
    <property type="evidence" value="ECO:0007669"/>
    <property type="project" value="UniProtKB-EC"/>
</dbReference>
<feature type="compositionally biased region" description="Basic and acidic residues" evidence="11">
    <location>
        <begin position="122"/>
        <end position="132"/>
    </location>
</feature>
<dbReference type="PANTHER" id="PTHR22883:SF488">
    <property type="entry name" value="PALMITOYLTRANSFERASE"/>
    <property type="match status" value="1"/>
</dbReference>
<comment type="domain">
    <text evidence="10">The DHHC domain is required for palmitoyltransferase activity.</text>
</comment>
<comment type="catalytic activity">
    <reaction evidence="9 10">
        <text>L-cysteinyl-[protein] + hexadecanoyl-CoA = S-hexadecanoyl-L-cysteinyl-[protein] + CoA</text>
        <dbReference type="Rhea" id="RHEA:36683"/>
        <dbReference type="Rhea" id="RHEA-COMP:10131"/>
        <dbReference type="Rhea" id="RHEA-COMP:11032"/>
        <dbReference type="ChEBI" id="CHEBI:29950"/>
        <dbReference type="ChEBI" id="CHEBI:57287"/>
        <dbReference type="ChEBI" id="CHEBI:57379"/>
        <dbReference type="ChEBI" id="CHEBI:74151"/>
        <dbReference type="EC" id="2.3.1.225"/>
    </reaction>
</comment>
<evidence type="ECO:0000256" key="2">
    <source>
        <dbReference type="ARBA" id="ARBA00022679"/>
    </source>
</evidence>
<evidence type="ECO:0000256" key="11">
    <source>
        <dbReference type="SAM" id="MobiDB-lite"/>
    </source>
</evidence>
<keyword evidence="8 10" id="KW-0012">Acyltransferase</keyword>
<comment type="subcellular location">
    <subcellularLocation>
        <location evidence="1">Membrane</location>
        <topology evidence="1">Multi-pass membrane protein</topology>
    </subcellularLocation>
</comment>
<dbReference type="EC" id="2.3.1.225" evidence="10"/>
<sequence>MGSSHGPVHGSSPRSAETADSSSSLVAPLVTHGLLSESVSGSGNAWTATGGFSPDVRNRAKQRTSDYENPLRSAIWENPDTVPDTRRLGSYPPVSRADVNFTPQSQSNLENTAVLIHGRPDTTQWHDSRSVAHQDTSADTSRVPNTASPTSTSSRNDTQLGSASHREPLIVGKRFSGHGEGRIVQGKMTGKLSLNHSPTLAMKTTRIRKYRRLQEQPLQDTHFFFRGHLMTGGDNIWPLIGSIILLLGLGGLWLGTTGVWMWRDGLGGGGAGKGGKAAVIIFGYLLGVCFGAMIATAFRDPGILPRNLDITYPIAEISSGEYEPATRDIKVRNGTVHVKYCDTCKLYRPPRSSHCRLCGNCVEGIDHHCTYLHNCVGKRNYTSFVTFLVTAILALVYTVVFSALHYSILCSREDITFGTALGRVPEAAVSFLLGILLLSPITALLGYHLRLMVINATTVEQIRASAAKEFLPKGERPMNHFTHGSFLKNFAYSICRPQNPSWIDANGWETKDDRIPNPGIRTGSVAYV</sequence>
<comment type="caution">
    <text evidence="13">The sequence shown here is derived from an EMBL/GenBank/DDBJ whole genome shotgun (WGS) entry which is preliminary data.</text>
</comment>
<name>A0A8H3TPP6_9TREE</name>
<dbReference type="PROSITE" id="PS50216">
    <property type="entry name" value="DHHC"/>
    <property type="match status" value="1"/>
</dbReference>
<feature type="transmembrane region" description="Helical" evidence="10">
    <location>
        <begin position="236"/>
        <end position="262"/>
    </location>
</feature>
<evidence type="ECO:0000256" key="10">
    <source>
        <dbReference type="RuleBase" id="RU079119"/>
    </source>
</evidence>
<evidence type="ECO:0000256" key="6">
    <source>
        <dbReference type="ARBA" id="ARBA00023139"/>
    </source>
</evidence>
<evidence type="ECO:0000256" key="7">
    <source>
        <dbReference type="ARBA" id="ARBA00023288"/>
    </source>
</evidence>
<dbReference type="InterPro" id="IPR039859">
    <property type="entry name" value="PFA4/ZDH16/20/ERF2-like"/>
</dbReference>
<evidence type="ECO:0000256" key="3">
    <source>
        <dbReference type="ARBA" id="ARBA00022692"/>
    </source>
</evidence>
<feature type="region of interest" description="Disordered" evidence="11">
    <location>
        <begin position="122"/>
        <end position="176"/>
    </location>
</feature>
<evidence type="ECO:0000256" key="5">
    <source>
        <dbReference type="ARBA" id="ARBA00023136"/>
    </source>
</evidence>